<evidence type="ECO:0000313" key="6">
    <source>
        <dbReference type="EMBL" id="RDB21014.1"/>
    </source>
</evidence>
<feature type="domain" description="Calcineurin-like phosphoesterase" evidence="4">
    <location>
        <begin position="5"/>
        <end position="240"/>
    </location>
</feature>
<dbReference type="InParanoid" id="A0A369JNQ3"/>
<keyword evidence="2" id="KW-0732">Signal</keyword>
<protein>
    <submittedName>
        <fullName evidence="6">Trifunctional nucleotide phosphoesterase protein YfkN</fullName>
    </submittedName>
</protein>
<evidence type="ECO:0000256" key="3">
    <source>
        <dbReference type="RuleBase" id="RU362119"/>
    </source>
</evidence>
<comment type="similarity">
    <text evidence="1 3">Belongs to the 5'-nucleotidase family.</text>
</comment>
<sequence length="678" mass="75348">MSKLSILHFNDVYRISPQKLSPNSEETIDVAQFGALIDDIRQKWTDLPDGKKDGLLLFSGDLFSPSVESSVTRGSHMVPVMNELALDVALTGNHDFDFGYPHLSKLIQDTNFPWLLSNIIDSKTSEVPAHLHEFQILERGGVRVGIIGLVEREWITTVSTWPSEFIYKDMEEVGSDLSKRLRDPQGEYRCDLIIALTHSRLPNDIALAKSLHALSPSAQDASPIHWTHGVDLILGGHDHFYYVSKGVSFWEDFDVTEEVLGAEEDLGDVLVIKSGTDFRELSELNLEFRDAPPGSIRHKVITRITGKRHTTKSDSRSSESLRKLLETLLSSVSSTLKAPVCKTTTVIDVRSQIIRTAESAAGNWFADIVRHAYDDALCMKGCGGSDGVFICAGTLRGDSTYGPGVVTLGNILEILPFEDPLVVLELDGASIWDALESSLSTWPAQEGRFPVVSGLRVSWDSRREPGSRVLGVWLVQERETSEDGSEHASGASTPKFVDGEPILENGSRKYKIVTRQYMAEGHDGFLALEGKPYLITDESGQLMSLIVRKYLLGSQFVNKMASLAGHVLSGDLHLSTQAAISREQVRRRIRQKIVEPKVVQHWKRAATFARRWARSRLHYQDKLNVCTTEHMSSVDAYDGESARRGKAIVPIVYAFNDEDLLVVNPEIDGRLKDDGRAD</sequence>
<keyword evidence="3" id="KW-0547">Nucleotide-binding</keyword>
<dbReference type="Gene3D" id="3.60.21.10">
    <property type="match status" value="1"/>
</dbReference>
<evidence type="ECO:0000259" key="5">
    <source>
        <dbReference type="Pfam" id="PF02872"/>
    </source>
</evidence>
<dbReference type="InterPro" id="IPR004843">
    <property type="entry name" value="Calcineurin-like_PHP"/>
</dbReference>
<dbReference type="SUPFAM" id="SSF56300">
    <property type="entry name" value="Metallo-dependent phosphatases"/>
    <property type="match status" value="1"/>
</dbReference>
<keyword evidence="3" id="KW-0378">Hydrolase</keyword>
<gene>
    <name evidence="6" type="primary">yfkN</name>
    <name evidence="6" type="ORF">Hypma_011405</name>
</gene>
<dbReference type="STRING" id="39966.A0A369JNQ3"/>
<reference evidence="6" key="1">
    <citation type="submission" date="2018-04" db="EMBL/GenBank/DDBJ databases">
        <title>Whole genome sequencing of Hypsizygus marmoreus.</title>
        <authorList>
            <person name="Choi I.-G."/>
            <person name="Min B."/>
            <person name="Kim J.-G."/>
            <person name="Kim S."/>
            <person name="Oh Y.-L."/>
            <person name="Kong W.-S."/>
            <person name="Park H."/>
            <person name="Jeong J."/>
            <person name="Song E.-S."/>
        </authorList>
    </citation>
    <scope>NUCLEOTIDE SEQUENCE [LARGE SCALE GENOMIC DNA]</scope>
    <source>
        <strain evidence="6">51987-8</strain>
    </source>
</reference>
<dbReference type="GO" id="GO:0016787">
    <property type="term" value="F:hydrolase activity"/>
    <property type="evidence" value="ECO:0007669"/>
    <property type="project" value="UniProtKB-KW"/>
</dbReference>
<keyword evidence="7" id="KW-1185">Reference proteome</keyword>
<dbReference type="InterPro" id="IPR036907">
    <property type="entry name" value="5'-Nucleotdase_C_sf"/>
</dbReference>
<dbReference type="InterPro" id="IPR006179">
    <property type="entry name" value="5_nucleotidase/apyrase"/>
</dbReference>
<dbReference type="GO" id="GO:0009166">
    <property type="term" value="P:nucleotide catabolic process"/>
    <property type="evidence" value="ECO:0007669"/>
    <property type="project" value="InterPro"/>
</dbReference>
<evidence type="ECO:0000313" key="7">
    <source>
        <dbReference type="Proteomes" id="UP000076154"/>
    </source>
</evidence>
<dbReference type="EMBL" id="LUEZ02000055">
    <property type="protein sequence ID" value="RDB21014.1"/>
    <property type="molecule type" value="Genomic_DNA"/>
</dbReference>
<dbReference type="Proteomes" id="UP000076154">
    <property type="component" value="Unassembled WGS sequence"/>
</dbReference>
<evidence type="ECO:0000256" key="2">
    <source>
        <dbReference type="ARBA" id="ARBA00022729"/>
    </source>
</evidence>
<accession>A0A369JNQ3</accession>
<dbReference type="InterPro" id="IPR029052">
    <property type="entry name" value="Metallo-depent_PP-like"/>
</dbReference>
<evidence type="ECO:0000259" key="4">
    <source>
        <dbReference type="Pfam" id="PF00149"/>
    </source>
</evidence>
<dbReference type="PANTHER" id="PTHR11575">
    <property type="entry name" value="5'-NUCLEOTIDASE-RELATED"/>
    <property type="match status" value="1"/>
</dbReference>
<proteinExistence type="inferred from homology"/>
<evidence type="ECO:0000256" key="1">
    <source>
        <dbReference type="ARBA" id="ARBA00006654"/>
    </source>
</evidence>
<dbReference type="PRINTS" id="PR01607">
    <property type="entry name" value="APYRASEFAMLY"/>
</dbReference>
<dbReference type="InterPro" id="IPR008334">
    <property type="entry name" value="5'-Nucleotdase_C"/>
</dbReference>
<feature type="domain" description="5'-Nucleotidase C-terminal" evidence="5">
    <location>
        <begin position="349"/>
        <end position="528"/>
    </location>
</feature>
<dbReference type="Pfam" id="PF02872">
    <property type="entry name" value="5_nucleotid_C"/>
    <property type="match status" value="1"/>
</dbReference>
<dbReference type="SUPFAM" id="SSF55816">
    <property type="entry name" value="5'-nucleotidase (syn. UDP-sugar hydrolase), C-terminal domain"/>
    <property type="match status" value="1"/>
</dbReference>
<dbReference type="GO" id="GO:0000166">
    <property type="term" value="F:nucleotide binding"/>
    <property type="evidence" value="ECO:0007669"/>
    <property type="project" value="UniProtKB-KW"/>
</dbReference>
<dbReference type="Pfam" id="PF00149">
    <property type="entry name" value="Metallophos"/>
    <property type="match status" value="1"/>
</dbReference>
<organism evidence="6 7">
    <name type="scientific">Hypsizygus marmoreus</name>
    <name type="common">White beech mushroom</name>
    <name type="synonym">Agaricus marmoreus</name>
    <dbReference type="NCBI Taxonomy" id="39966"/>
    <lineage>
        <taxon>Eukaryota</taxon>
        <taxon>Fungi</taxon>
        <taxon>Dikarya</taxon>
        <taxon>Basidiomycota</taxon>
        <taxon>Agaricomycotina</taxon>
        <taxon>Agaricomycetes</taxon>
        <taxon>Agaricomycetidae</taxon>
        <taxon>Agaricales</taxon>
        <taxon>Tricholomatineae</taxon>
        <taxon>Lyophyllaceae</taxon>
        <taxon>Hypsizygus</taxon>
    </lineage>
</organism>
<dbReference type="Gene3D" id="3.90.780.10">
    <property type="entry name" value="5'-Nucleotidase, C-terminal domain"/>
    <property type="match status" value="1"/>
</dbReference>
<dbReference type="AlphaFoldDB" id="A0A369JNQ3"/>
<dbReference type="OrthoDB" id="10252235at2759"/>
<name>A0A369JNQ3_HYPMA</name>
<dbReference type="PANTHER" id="PTHR11575:SF48">
    <property type="entry name" value="5'-NUCLEOTIDASE"/>
    <property type="match status" value="1"/>
</dbReference>
<comment type="caution">
    <text evidence="6">The sequence shown here is derived from an EMBL/GenBank/DDBJ whole genome shotgun (WGS) entry which is preliminary data.</text>
</comment>